<accession>A0A0N7KH84</accession>
<reference evidence="2 3" key="2">
    <citation type="journal article" date="2013" name="Plant Cell Physiol.">
        <title>Rice Annotation Project Database (RAP-DB): an integrative and interactive database for rice genomics.</title>
        <authorList>
            <person name="Sakai H."/>
            <person name="Lee S.S."/>
            <person name="Tanaka T."/>
            <person name="Numa H."/>
            <person name="Kim J."/>
            <person name="Kawahara Y."/>
            <person name="Wakimoto H."/>
            <person name="Yang C.C."/>
            <person name="Iwamoto M."/>
            <person name="Abe T."/>
            <person name="Yamada Y."/>
            <person name="Muto A."/>
            <person name="Inokuchi H."/>
            <person name="Ikemura T."/>
            <person name="Matsumoto T."/>
            <person name="Sasaki T."/>
            <person name="Itoh T."/>
        </authorList>
    </citation>
    <scope>NUCLEOTIDE SEQUENCE [LARGE SCALE GENOMIC DNA]</scope>
    <source>
        <strain evidence="3">cv. Nipponbare</strain>
    </source>
</reference>
<sequence>MPPALKMAVSKTDSIAAERDQIRPYKPNLGTPCRRSLRGARPSSSARTPTSSRRPNRRSRWWQAEARVAPQKPRRRRGRRRTA</sequence>
<protein>
    <submittedName>
        <fullName evidence="2">Os03g0338700 protein</fullName>
    </submittedName>
</protein>
<dbReference type="AlphaFoldDB" id="A0A0N7KH84"/>
<feature type="compositionally biased region" description="Low complexity" evidence="1">
    <location>
        <begin position="40"/>
        <end position="53"/>
    </location>
</feature>
<dbReference type="PaxDb" id="39947-A0A0N7KH84"/>
<organism evidence="2 3">
    <name type="scientific">Oryza sativa subsp. japonica</name>
    <name type="common">Rice</name>
    <dbReference type="NCBI Taxonomy" id="39947"/>
    <lineage>
        <taxon>Eukaryota</taxon>
        <taxon>Viridiplantae</taxon>
        <taxon>Streptophyta</taxon>
        <taxon>Embryophyta</taxon>
        <taxon>Tracheophyta</taxon>
        <taxon>Spermatophyta</taxon>
        <taxon>Magnoliopsida</taxon>
        <taxon>Liliopsida</taxon>
        <taxon>Poales</taxon>
        <taxon>Poaceae</taxon>
        <taxon>BOP clade</taxon>
        <taxon>Oryzoideae</taxon>
        <taxon>Oryzeae</taxon>
        <taxon>Oryzinae</taxon>
        <taxon>Oryza</taxon>
        <taxon>Oryza sativa</taxon>
    </lineage>
</organism>
<name>A0A0N7KH84_ORYSJ</name>
<reference evidence="3" key="1">
    <citation type="journal article" date="2005" name="Nature">
        <title>The map-based sequence of the rice genome.</title>
        <authorList>
            <consortium name="International rice genome sequencing project (IRGSP)"/>
            <person name="Matsumoto T."/>
            <person name="Wu J."/>
            <person name="Kanamori H."/>
            <person name="Katayose Y."/>
            <person name="Fujisawa M."/>
            <person name="Namiki N."/>
            <person name="Mizuno H."/>
            <person name="Yamamoto K."/>
            <person name="Antonio B.A."/>
            <person name="Baba T."/>
            <person name="Sakata K."/>
            <person name="Nagamura Y."/>
            <person name="Aoki H."/>
            <person name="Arikawa K."/>
            <person name="Arita K."/>
            <person name="Bito T."/>
            <person name="Chiden Y."/>
            <person name="Fujitsuka N."/>
            <person name="Fukunaka R."/>
            <person name="Hamada M."/>
            <person name="Harada C."/>
            <person name="Hayashi A."/>
            <person name="Hijishita S."/>
            <person name="Honda M."/>
            <person name="Hosokawa S."/>
            <person name="Ichikawa Y."/>
            <person name="Idonuma A."/>
            <person name="Iijima M."/>
            <person name="Ikeda M."/>
            <person name="Ikeno M."/>
            <person name="Ito K."/>
            <person name="Ito S."/>
            <person name="Ito T."/>
            <person name="Ito Y."/>
            <person name="Ito Y."/>
            <person name="Iwabuchi A."/>
            <person name="Kamiya K."/>
            <person name="Karasawa W."/>
            <person name="Kurita K."/>
            <person name="Katagiri S."/>
            <person name="Kikuta A."/>
            <person name="Kobayashi H."/>
            <person name="Kobayashi N."/>
            <person name="Machita K."/>
            <person name="Maehara T."/>
            <person name="Masukawa M."/>
            <person name="Mizubayashi T."/>
            <person name="Mukai Y."/>
            <person name="Nagasaki H."/>
            <person name="Nagata Y."/>
            <person name="Naito S."/>
            <person name="Nakashima M."/>
            <person name="Nakama Y."/>
            <person name="Nakamichi Y."/>
            <person name="Nakamura M."/>
            <person name="Meguro A."/>
            <person name="Negishi M."/>
            <person name="Ohta I."/>
            <person name="Ohta T."/>
            <person name="Okamoto M."/>
            <person name="Ono N."/>
            <person name="Saji S."/>
            <person name="Sakaguchi M."/>
            <person name="Sakai K."/>
            <person name="Shibata M."/>
            <person name="Shimokawa T."/>
            <person name="Song J."/>
            <person name="Takazaki Y."/>
            <person name="Terasawa K."/>
            <person name="Tsugane M."/>
            <person name="Tsuji K."/>
            <person name="Ueda S."/>
            <person name="Waki K."/>
            <person name="Yamagata H."/>
            <person name="Yamamoto M."/>
            <person name="Yamamoto S."/>
            <person name="Yamane H."/>
            <person name="Yoshiki S."/>
            <person name="Yoshihara R."/>
            <person name="Yukawa K."/>
            <person name="Zhong H."/>
            <person name="Yano M."/>
            <person name="Yuan Q."/>
            <person name="Ouyang S."/>
            <person name="Liu J."/>
            <person name="Jones K.M."/>
            <person name="Gansberger K."/>
            <person name="Moffat K."/>
            <person name="Hill J."/>
            <person name="Bera J."/>
            <person name="Fadrosh D."/>
            <person name="Jin S."/>
            <person name="Johri S."/>
            <person name="Kim M."/>
            <person name="Overton L."/>
            <person name="Reardon M."/>
            <person name="Tsitrin T."/>
            <person name="Vuong H."/>
            <person name="Weaver B."/>
            <person name="Ciecko A."/>
            <person name="Tallon L."/>
            <person name="Jackson J."/>
            <person name="Pai G."/>
            <person name="Aken S.V."/>
            <person name="Utterback T."/>
            <person name="Reidmuller S."/>
            <person name="Feldblyum T."/>
            <person name="Hsiao J."/>
            <person name="Zismann V."/>
            <person name="Iobst S."/>
            <person name="de Vazeille A.R."/>
            <person name="Buell C.R."/>
            <person name="Ying K."/>
            <person name="Li Y."/>
            <person name="Lu T."/>
            <person name="Huang Y."/>
            <person name="Zhao Q."/>
            <person name="Feng Q."/>
            <person name="Zhang L."/>
            <person name="Zhu J."/>
            <person name="Weng Q."/>
            <person name="Mu J."/>
            <person name="Lu Y."/>
            <person name="Fan D."/>
            <person name="Liu Y."/>
            <person name="Guan J."/>
            <person name="Zhang Y."/>
            <person name="Yu S."/>
            <person name="Liu X."/>
            <person name="Zhang Y."/>
            <person name="Hong G."/>
            <person name="Han B."/>
            <person name="Choisne N."/>
            <person name="Demange N."/>
            <person name="Orjeda G."/>
            <person name="Samain S."/>
            <person name="Cattolico L."/>
            <person name="Pelletier E."/>
            <person name="Couloux A."/>
            <person name="Segurens B."/>
            <person name="Wincker P."/>
            <person name="D'Hont A."/>
            <person name="Scarpelli C."/>
            <person name="Weissenbach J."/>
            <person name="Salanoubat M."/>
            <person name="Quetier F."/>
            <person name="Yu Y."/>
            <person name="Kim H.R."/>
            <person name="Rambo T."/>
            <person name="Currie J."/>
            <person name="Collura K."/>
            <person name="Luo M."/>
            <person name="Yang T."/>
            <person name="Ammiraju J.S.S."/>
            <person name="Engler F."/>
            <person name="Soderlund C."/>
            <person name="Wing R.A."/>
            <person name="Palmer L.E."/>
            <person name="de la Bastide M."/>
            <person name="Spiegel L."/>
            <person name="Nascimento L."/>
            <person name="Zutavern T."/>
            <person name="O'Shaughnessy A."/>
            <person name="Dike S."/>
            <person name="Dedhia N."/>
            <person name="Preston R."/>
            <person name="Balija V."/>
            <person name="McCombie W.R."/>
            <person name="Chow T."/>
            <person name="Chen H."/>
            <person name="Chung M."/>
            <person name="Chen C."/>
            <person name="Shaw J."/>
            <person name="Wu H."/>
            <person name="Hsiao K."/>
            <person name="Chao Y."/>
            <person name="Chu M."/>
            <person name="Cheng C."/>
            <person name="Hour A."/>
            <person name="Lee P."/>
            <person name="Lin S."/>
            <person name="Lin Y."/>
            <person name="Liou J."/>
            <person name="Liu S."/>
            <person name="Hsing Y."/>
            <person name="Raghuvanshi S."/>
            <person name="Mohanty A."/>
            <person name="Bharti A.K."/>
            <person name="Gaur A."/>
            <person name="Gupta V."/>
            <person name="Kumar D."/>
            <person name="Ravi V."/>
            <person name="Vij S."/>
            <person name="Kapur A."/>
            <person name="Khurana P."/>
            <person name="Khurana P."/>
            <person name="Khurana J.P."/>
            <person name="Tyagi A.K."/>
            <person name="Gaikwad K."/>
            <person name="Singh A."/>
            <person name="Dalal V."/>
            <person name="Srivastava S."/>
            <person name="Dixit A."/>
            <person name="Pal A.K."/>
            <person name="Ghazi I.A."/>
            <person name="Yadav M."/>
            <person name="Pandit A."/>
            <person name="Bhargava A."/>
            <person name="Sureshbabu K."/>
            <person name="Batra K."/>
            <person name="Sharma T.R."/>
            <person name="Mohapatra T."/>
            <person name="Singh N.K."/>
            <person name="Messing J."/>
            <person name="Nelson A.B."/>
            <person name="Fuks G."/>
            <person name="Kavchok S."/>
            <person name="Keizer G."/>
            <person name="Linton E."/>
            <person name="Llaca V."/>
            <person name="Song R."/>
            <person name="Tanyolac B."/>
            <person name="Young S."/>
            <person name="Ho-Il K."/>
            <person name="Hahn J.H."/>
            <person name="Sangsakoo G."/>
            <person name="Vanavichit A."/>
            <person name="de Mattos Luiz.A.T."/>
            <person name="Zimmer P.D."/>
            <person name="Malone G."/>
            <person name="Dellagostin O."/>
            <person name="de Oliveira A.C."/>
            <person name="Bevan M."/>
            <person name="Bancroft I."/>
            <person name="Minx P."/>
            <person name="Cordum H."/>
            <person name="Wilson R."/>
            <person name="Cheng Z."/>
            <person name="Jin W."/>
            <person name="Jiang J."/>
            <person name="Leong S.A."/>
            <person name="Iwama H."/>
            <person name="Gojobori T."/>
            <person name="Itoh T."/>
            <person name="Niimura Y."/>
            <person name="Fujii Y."/>
            <person name="Habara T."/>
            <person name="Sakai H."/>
            <person name="Sato Y."/>
            <person name="Wilson G."/>
            <person name="Kumar K."/>
            <person name="McCouch S."/>
            <person name="Juretic N."/>
            <person name="Hoen D."/>
            <person name="Wright S."/>
            <person name="Bruskiewich R."/>
            <person name="Bureau T."/>
            <person name="Miyao A."/>
            <person name="Hirochika H."/>
            <person name="Nishikawa T."/>
            <person name="Kadowaki K."/>
            <person name="Sugiura M."/>
            <person name="Burr B."/>
            <person name="Sasaki T."/>
        </authorList>
    </citation>
    <scope>NUCLEOTIDE SEQUENCE [LARGE SCALE GENOMIC DNA]</scope>
    <source>
        <strain evidence="3">cv. Nipponbare</strain>
    </source>
</reference>
<evidence type="ECO:0000313" key="3">
    <source>
        <dbReference type="Proteomes" id="UP000059680"/>
    </source>
</evidence>
<reference evidence="2 3" key="3">
    <citation type="journal article" date="2013" name="Rice">
        <title>Improvement of the Oryza sativa Nipponbare reference genome using next generation sequence and optical map data.</title>
        <authorList>
            <person name="Kawahara Y."/>
            <person name="de la Bastide M."/>
            <person name="Hamilton J.P."/>
            <person name="Kanamori H."/>
            <person name="McCombie W.R."/>
            <person name="Ouyang S."/>
            <person name="Schwartz D.C."/>
            <person name="Tanaka T."/>
            <person name="Wu J."/>
            <person name="Zhou S."/>
            <person name="Childs K.L."/>
            <person name="Davidson R.M."/>
            <person name="Lin H."/>
            <person name="Quesada-Ocampo L."/>
            <person name="Vaillancourt B."/>
            <person name="Sakai H."/>
            <person name="Lee S.S."/>
            <person name="Kim J."/>
            <person name="Numa H."/>
            <person name="Itoh T."/>
            <person name="Buell C.R."/>
            <person name="Matsumoto T."/>
        </authorList>
    </citation>
    <scope>NUCLEOTIDE SEQUENCE [LARGE SCALE GENOMIC DNA]</scope>
    <source>
        <strain evidence="3">cv. Nipponbare</strain>
    </source>
</reference>
<feature type="region of interest" description="Disordered" evidence="1">
    <location>
        <begin position="1"/>
        <end position="83"/>
    </location>
</feature>
<keyword evidence="3" id="KW-1185">Reference proteome</keyword>
<dbReference type="InParanoid" id="A0A0N7KH84"/>
<feature type="compositionally biased region" description="Basic residues" evidence="1">
    <location>
        <begin position="72"/>
        <end position="83"/>
    </location>
</feature>
<evidence type="ECO:0000313" key="2">
    <source>
        <dbReference type="EMBL" id="BAS84105.1"/>
    </source>
</evidence>
<proteinExistence type="predicted"/>
<gene>
    <name evidence="2" type="ordered locus">Os03g0338700</name>
    <name evidence="2" type="ORF">OSNPB_030338700</name>
</gene>
<dbReference type="Gramene" id="Os03t0338700-00">
    <property type="protein sequence ID" value="Os03t0338700-00"/>
    <property type="gene ID" value="Os03g0338700"/>
</dbReference>
<evidence type="ECO:0000256" key="1">
    <source>
        <dbReference type="SAM" id="MobiDB-lite"/>
    </source>
</evidence>
<dbReference type="EMBL" id="AP014959">
    <property type="protein sequence ID" value="BAS84105.1"/>
    <property type="molecule type" value="Genomic_DNA"/>
</dbReference>
<dbReference type="Proteomes" id="UP000059680">
    <property type="component" value="Chromosome 3"/>
</dbReference>